<dbReference type="InterPro" id="IPR011146">
    <property type="entry name" value="HIT-like"/>
</dbReference>
<feature type="short sequence motif" description="Histidine triad motif" evidence="1">
    <location>
        <begin position="108"/>
        <end position="112"/>
    </location>
</feature>
<evidence type="ECO:0000256" key="1">
    <source>
        <dbReference type="PROSITE-ProRule" id="PRU00464"/>
    </source>
</evidence>
<reference evidence="3 4" key="1">
    <citation type="submission" date="2022-10" db="EMBL/GenBank/DDBJ databases">
        <title>Roseococcus glaciei nov., sp. nov., isolated from glacier.</title>
        <authorList>
            <person name="Liu Q."/>
            <person name="Xin Y.-H."/>
        </authorList>
    </citation>
    <scope>NUCLEOTIDE SEQUENCE [LARGE SCALE GENOMIC DNA]</scope>
    <source>
        <strain evidence="3 4">MDT2-1-1</strain>
    </source>
</reference>
<dbReference type="InterPro" id="IPR036265">
    <property type="entry name" value="HIT-like_sf"/>
</dbReference>
<keyword evidence="4" id="KW-1185">Reference proteome</keyword>
<evidence type="ECO:0000313" key="4">
    <source>
        <dbReference type="Proteomes" id="UP001526430"/>
    </source>
</evidence>
<dbReference type="Proteomes" id="UP001526430">
    <property type="component" value="Unassembled WGS sequence"/>
</dbReference>
<organism evidence="3 4">
    <name type="scientific">Sabulicella glaciei</name>
    <dbReference type="NCBI Taxonomy" id="2984948"/>
    <lineage>
        <taxon>Bacteria</taxon>
        <taxon>Pseudomonadati</taxon>
        <taxon>Pseudomonadota</taxon>
        <taxon>Alphaproteobacteria</taxon>
        <taxon>Acetobacterales</taxon>
        <taxon>Acetobacteraceae</taxon>
        <taxon>Sabulicella</taxon>
    </lineage>
</organism>
<dbReference type="InterPro" id="IPR001310">
    <property type="entry name" value="Histidine_triad_HIT"/>
</dbReference>
<sequence>MSVSGLPPYDPQNIFARILRGEIPCKRVHEDEFALAFHDINPLTPTHVLVIPKGEYVSAADFHGSADDAAIAGFWRAVGKVARDLGLEGSGYRILSNMGPDGGQEVPHFHVHLFGGRRLGRMMPRE</sequence>
<protein>
    <submittedName>
        <fullName evidence="3">Histidine triad nucleotide-binding protein</fullName>
    </submittedName>
</protein>
<dbReference type="PRINTS" id="PR00332">
    <property type="entry name" value="HISTRIAD"/>
</dbReference>
<evidence type="ECO:0000313" key="3">
    <source>
        <dbReference type="EMBL" id="MCW8085892.1"/>
    </source>
</evidence>
<dbReference type="EMBL" id="JAPFQI010000005">
    <property type="protein sequence ID" value="MCW8085892.1"/>
    <property type="molecule type" value="Genomic_DNA"/>
</dbReference>
<dbReference type="Pfam" id="PF01230">
    <property type="entry name" value="HIT"/>
    <property type="match status" value="1"/>
</dbReference>
<dbReference type="InterPro" id="IPR019808">
    <property type="entry name" value="Histidine_triad_CS"/>
</dbReference>
<dbReference type="PROSITE" id="PS51084">
    <property type="entry name" value="HIT_2"/>
    <property type="match status" value="1"/>
</dbReference>
<evidence type="ECO:0000259" key="2">
    <source>
        <dbReference type="PROSITE" id="PS51084"/>
    </source>
</evidence>
<dbReference type="PROSITE" id="PS00892">
    <property type="entry name" value="HIT_1"/>
    <property type="match status" value="1"/>
</dbReference>
<gene>
    <name evidence="3" type="ORF">OF850_09665</name>
</gene>
<dbReference type="RefSeq" id="WP_301589841.1">
    <property type="nucleotide sequence ID" value="NZ_JAPFQI010000005.1"/>
</dbReference>
<dbReference type="CDD" id="cd01276">
    <property type="entry name" value="PKCI_related"/>
    <property type="match status" value="1"/>
</dbReference>
<dbReference type="SUPFAM" id="SSF54197">
    <property type="entry name" value="HIT-like"/>
    <property type="match status" value="1"/>
</dbReference>
<accession>A0ABT3NUQ4</accession>
<comment type="caution">
    <text evidence="3">The sequence shown here is derived from an EMBL/GenBank/DDBJ whole genome shotgun (WGS) entry which is preliminary data.</text>
</comment>
<feature type="domain" description="HIT" evidence="2">
    <location>
        <begin position="14"/>
        <end position="124"/>
    </location>
</feature>
<dbReference type="Gene3D" id="3.30.428.10">
    <property type="entry name" value="HIT-like"/>
    <property type="match status" value="1"/>
</dbReference>
<name>A0ABT3NUQ4_9PROT</name>
<proteinExistence type="predicted"/>
<dbReference type="PANTHER" id="PTHR23089">
    <property type="entry name" value="HISTIDINE TRIAD HIT PROTEIN"/>
    <property type="match status" value="1"/>
</dbReference>